<dbReference type="OrthoDB" id="20729at2759"/>
<feature type="compositionally biased region" description="Low complexity" evidence="3">
    <location>
        <begin position="626"/>
        <end position="649"/>
    </location>
</feature>
<organism evidence="5 6">
    <name type="scientific">Kalmanozyma brasiliensis (strain GHG001)</name>
    <name type="common">Yeast</name>
    <name type="synonym">Pseudozyma brasiliensis</name>
    <dbReference type="NCBI Taxonomy" id="1365824"/>
    <lineage>
        <taxon>Eukaryota</taxon>
        <taxon>Fungi</taxon>
        <taxon>Dikarya</taxon>
        <taxon>Basidiomycota</taxon>
        <taxon>Ustilaginomycotina</taxon>
        <taxon>Ustilaginomycetes</taxon>
        <taxon>Ustilaginales</taxon>
        <taxon>Ustilaginaceae</taxon>
        <taxon>Kalmanozyma</taxon>
    </lineage>
</organism>
<feature type="compositionally biased region" description="Polar residues" evidence="3">
    <location>
        <begin position="805"/>
        <end position="821"/>
    </location>
</feature>
<evidence type="ECO:0000256" key="2">
    <source>
        <dbReference type="ARBA" id="ARBA00023242"/>
    </source>
</evidence>
<feature type="compositionally biased region" description="Basic residues" evidence="3">
    <location>
        <begin position="908"/>
        <end position="920"/>
    </location>
</feature>
<evidence type="ECO:0000256" key="1">
    <source>
        <dbReference type="ARBA" id="ARBA00004123"/>
    </source>
</evidence>
<dbReference type="InterPro" id="IPR025151">
    <property type="entry name" value="ELYS_dom"/>
</dbReference>
<dbReference type="Proteomes" id="UP000019377">
    <property type="component" value="Unassembled WGS sequence"/>
</dbReference>
<dbReference type="Pfam" id="PF13934">
    <property type="entry name" value="ELYS"/>
    <property type="match status" value="1"/>
</dbReference>
<dbReference type="GO" id="GO:0005634">
    <property type="term" value="C:nucleus"/>
    <property type="evidence" value="ECO:0007669"/>
    <property type="project" value="UniProtKB-SubCell"/>
</dbReference>
<evidence type="ECO:0000313" key="5">
    <source>
        <dbReference type="EMBL" id="EST06073.1"/>
    </source>
</evidence>
<dbReference type="RefSeq" id="XP_016291062.1">
    <property type="nucleotide sequence ID" value="XM_016437494.1"/>
</dbReference>
<keyword evidence="2" id="KW-0539">Nucleus</keyword>
<dbReference type="HOGENOM" id="CLU_324905_0_0_1"/>
<keyword evidence="6" id="KW-1185">Reference proteome</keyword>
<feature type="compositionally biased region" description="Polar residues" evidence="3">
    <location>
        <begin position="610"/>
        <end position="622"/>
    </location>
</feature>
<feature type="region of interest" description="Disordered" evidence="3">
    <location>
        <begin position="488"/>
        <end position="509"/>
    </location>
</feature>
<protein>
    <recommendedName>
        <fullName evidence="4">ELYS-like domain-containing protein</fullName>
    </recommendedName>
</protein>
<dbReference type="EMBL" id="KI545873">
    <property type="protein sequence ID" value="EST06073.1"/>
    <property type="molecule type" value="Genomic_DNA"/>
</dbReference>
<feature type="compositionally biased region" description="Acidic residues" evidence="3">
    <location>
        <begin position="533"/>
        <end position="543"/>
    </location>
</feature>
<feature type="compositionally biased region" description="Basic and acidic residues" evidence="3">
    <location>
        <begin position="670"/>
        <end position="679"/>
    </location>
</feature>
<proteinExistence type="predicted"/>
<feature type="region of interest" description="Disordered" evidence="3">
    <location>
        <begin position="403"/>
        <end position="427"/>
    </location>
</feature>
<feature type="compositionally biased region" description="Polar residues" evidence="3">
    <location>
        <begin position="579"/>
        <end position="591"/>
    </location>
</feature>
<evidence type="ECO:0000313" key="6">
    <source>
        <dbReference type="Proteomes" id="UP000019377"/>
    </source>
</evidence>
<evidence type="ECO:0000259" key="4">
    <source>
        <dbReference type="Pfam" id="PF13934"/>
    </source>
</evidence>
<feature type="compositionally biased region" description="Polar residues" evidence="3">
    <location>
        <begin position="772"/>
        <end position="782"/>
    </location>
</feature>
<feature type="compositionally biased region" description="Low complexity" evidence="3">
    <location>
        <begin position="828"/>
        <end position="842"/>
    </location>
</feature>
<sequence length="926" mass="98977">MSAHESGAASSSHEMQSQQDHLDREAAALAADILPIFTSAAPVESVWSSERIAFTNERRNIVFGQKLFFDELLSFASVDTSLYPPRSSQQLSHLLTAIFAATALDYLKQLSLVYYLLLDLDAYSERASIDEGKPTSRASERFADTYVVLPQFTDALQGYWLLDNDQYQQAIPLLAIADFIPKVIRTLFLPSPSEHRSDVARAKLLLRFLRTSDRDSASAGTSEAKVEELEMEIQALCFVNGPAHALAEIRAIATSDVPFDDEAEHVRVAMRARLIFKVLEHCFAPPRSAAIQNLLGCNLDAEEELTLESFVLSPPAAMTATWSYVAADVLIIRYISQGRYMDAVGLDRRLGPDVSQGHSTVKDAQQRSKMMEQRKRMIAGAREILPEVQKELLRIEESVEISGGAANHETEETAKDSNTNGSNGKVAANGLADRSAMALTPLSASPATRGPKVHTPSTQAAILSAVVRASSSPSAPSTPTKASLLGGAVSATASPNGTPGRFGSTPQNPAAMIGFLAKHTLSGRKATATASESADEVMEESKDEMDGSGVLVSKPIDSVKNASDATASPSQPVPAPSPWRNQPSFTSSSPFSGLPKLTRPAFAGDAGSVASGSHSRFQSSPRAFQPANTSPFAASSSSMRSSPSLSSTTGRTKLPGALGLVSQHGKKSRLAREEARPEMEDSSDVDDAERQTEDGGDDTFVQTTRAKSAKGSGGDTSIGRLVPGRRGWSQAHAEENADDGDMQELLASPEPPTKRRARKTTTATPKSKMTRSRTGVNLSNSDDAPKMTKSRSEVSLVEGGKRMTRSTSSVNRKPLTLSNLEQHSRSDAPTAPIARRTRAATAELESVNGGEQQAASTIYTISEVGDDDGGRTPAKRGRRAAAPPSASKSAVRRSTRLSSVEPEESSPAKRRGGNTRKKNKMPGSLD</sequence>
<dbReference type="eggNOG" id="ENOG502S4G4">
    <property type="taxonomic scope" value="Eukaryota"/>
</dbReference>
<dbReference type="STRING" id="1365824.V5ESX1"/>
<feature type="compositionally biased region" description="Basic and acidic residues" evidence="3">
    <location>
        <begin position="783"/>
        <end position="792"/>
    </location>
</feature>
<feature type="region of interest" description="Disordered" evidence="3">
    <location>
        <begin position="526"/>
        <end position="926"/>
    </location>
</feature>
<name>V5ESX1_KALBG</name>
<dbReference type="GeneID" id="27420172"/>
<reference evidence="6" key="1">
    <citation type="journal article" date="2013" name="Genome Announc.">
        <title>Draft genome sequence of Pseudozyma brasiliensis sp. nov. strain GHG001, a high producer of endo-1,4-xylanase isolated from an insect pest of sugarcane.</title>
        <authorList>
            <person name="Oliveira J.V.D.C."/>
            <person name="dos Santos R.A.C."/>
            <person name="Borges T.A."/>
            <person name="Riano-Pachon D.M."/>
            <person name="Goldman G.H."/>
        </authorList>
    </citation>
    <scope>NUCLEOTIDE SEQUENCE [LARGE SCALE GENOMIC DNA]</scope>
    <source>
        <strain evidence="6">GHG001</strain>
    </source>
</reference>
<feature type="compositionally biased region" description="Low complexity" evidence="3">
    <location>
        <begin position="880"/>
        <end position="889"/>
    </location>
</feature>
<feature type="compositionally biased region" description="Polar residues" evidence="3">
    <location>
        <begin position="849"/>
        <end position="860"/>
    </location>
</feature>
<gene>
    <name evidence="5" type="ORF">PSEUBRA_SCAF3g03557</name>
</gene>
<dbReference type="OMA" id="QMMDELM"/>
<comment type="subcellular location">
    <subcellularLocation>
        <location evidence="1">Nucleus</location>
    </subcellularLocation>
</comment>
<accession>V5ESX1</accession>
<dbReference type="AlphaFoldDB" id="V5ESX1"/>
<evidence type="ECO:0000256" key="3">
    <source>
        <dbReference type="SAM" id="MobiDB-lite"/>
    </source>
</evidence>
<feature type="domain" description="ELYS-like" evidence="4">
    <location>
        <begin position="66"/>
        <end position="313"/>
    </location>
</feature>